<dbReference type="InterPro" id="IPR029058">
    <property type="entry name" value="AB_hydrolase_fold"/>
</dbReference>
<keyword evidence="3" id="KW-1185">Reference proteome</keyword>
<comment type="caution">
    <text evidence="2">The sequence shown here is derived from an EMBL/GenBank/DDBJ whole genome shotgun (WGS) entry which is preliminary data.</text>
</comment>
<keyword evidence="1" id="KW-0732">Signal</keyword>
<dbReference type="EMBL" id="LRRQ01000143">
    <property type="protein sequence ID" value="OAM88172.1"/>
    <property type="molecule type" value="Genomic_DNA"/>
</dbReference>
<dbReference type="PANTHER" id="PTHR22946:SF8">
    <property type="entry name" value="ACETYL XYLAN ESTERASE DOMAIN-CONTAINING PROTEIN"/>
    <property type="match status" value="1"/>
</dbReference>
<reference evidence="2 3" key="1">
    <citation type="submission" date="2016-01" db="EMBL/GenBank/DDBJ databases">
        <title>High potential of lignocellulose degradation of a new Verrucomicrobia species.</title>
        <authorList>
            <person name="Wang Y."/>
            <person name="Shi Y."/>
            <person name="Qiu Z."/>
            <person name="Liu S."/>
            <person name="Yang H."/>
        </authorList>
    </citation>
    <scope>NUCLEOTIDE SEQUENCE [LARGE SCALE GENOMIC DNA]</scope>
    <source>
        <strain evidence="2 3">TSB47</strain>
    </source>
</reference>
<dbReference type="STRING" id="1184151.AW736_18520"/>
<accession>A0A178IDT1</accession>
<proteinExistence type="predicted"/>
<evidence type="ECO:0000256" key="1">
    <source>
        <dbReference type="SAM" id="SignalP"/>
    </source>
</evidence>
<sequence length="463" mass="50721">MKHSLIFLLAITAVMPAAPGGNDNPRQSRPLADVMADIRKQFDLDLKIPQRLLDGKTLDYADYRIRRYSAEESLRNVLAPFDLMFEYETGKTYRLLAYDHPRRSPAEGAREMQYLAALYKDRAAWEKQARALRPALLAALRLSPMPDAPRAQPILTSERRMDGYRVQNFAIETLPGVFVCGSVYMPGRVAGKCPLVVSPNGHFPGGRYRDDQQIRCAMFARMGAWAVSYDLFAWGESLLQFDASAHRTPMAQTMQILNGIRIIDYFSKLPEIDPDRIAVTGASGGGSQTMMLAAIDDRVGVSVPVVMVSAHFDGGCPCESGQPIHLAAGGMNNVELAALAAPRPQLVVSDGGDWTAGVPDVEYPFLRHVYGLYGKTEAVANVHFPREGHDYGPSKRKAVYSFLAAHLGMDLTAAQNAKGEIDESACTVEPVEALLAFGPNGGFLPARAIKGMKQLDKIFESAE</sequence>
<protein>
    <submittedName>
        <fullName evidence="2">Uncharacterized protein</fullName>
    </submittedName>
</protein>
<dbReference type="Proteomes" id="UP000078486">
    <property type="component" value="Unassembled WGS sequence"/>
</dbReference>
<dbReference type="SUPFAM" id="SSF53474">
    <property type="entry name" value="alpha/beta-Hydrolases"/>
    <property type="match status" value="1"/>
</dbReference>
<dbReference type="InterPro" id="IPR050261">
    <property type="entry name" value="FrsA_esterase"/>
</dbReference>
<dbReference type="AlphaFoldDB" id="A0A178IDT1"/>
<gene>
    <name evidence="2" type="ORF">AW736_18520</name>
</gene>
<evidence type="ECO:0000313" key="2">
    <source>
        <dbReference type="EMBL" id="OAM88172.1"/>
    </source>
</evidence>
<feature type="signal peptide" evidence="1">
    <location>
        <begin position="1"/>
        <end position="17"/>
    </location>
</feature>
<name>A0A178IDT1_9BACT</name>
<dbReference type="OrthoDB" id="3668964at2"/>
<evidence type="ECO:0000313" key="3">
    <source>
        <dbReference type="Proteomes" id="UP000078486"/>
    </source>
</evidence>
<dbReference type="RefSeq" id="WP_068771792.1">
    <property type="nucleotide sequence ID" value="NZ_CP109796.1"/>
</dbReference>
<dbReference type="PANTHER" id="PTHR22946">
    <property type="entry name" value="DIENELACTONE HYDROLASE DOMAIN-CONTAINING PROTEIN-RELATED"/>
    <property type="match status" value="1"/>
</dbReference>
<dbReference type="Gene3D" id="3.40.50.1820">
    <property type="entry name" value="alpha/beta hydrolase"/>
    <property type="match status" value="1"/>
</dbReference>
<dbReference type="ESTHER" id="9bact-a0a178idt1">
    <property type="family name" value="Pectin_methylesterase"/>
</dbReference>
<feature type="chain" id="PRO_5008088710" evidence="1">
    <location>
        <begin position="18"/>
        <end position="463"/>
    </location>
</feature>
<organism evidence="2 3">
    <name type="scientific">Termitidicoccus mucosus</name>
    <dbReference type="NCBI Taxonomy" id="1184151"/>
    <lineage>
        <taxon>Bacteria</taxon>
        <taxon>Pseudomonadati</taxon>
        <taxon>Verrucomicrobiota</taxon>
        <taxon>Opitutia</taxon>
        <taxon>Opitutales</taxon>
        <taxon>Opitutaceae</taxon>
        <taxon>Termitidicoccus</taxon>
    </lineage>
</organism>